<evidence type="ECO:0000256" key="4">
    <source>
        <dbReference type="RuleBase" id="RU004003"/>
    </source>
</evidence>
<dbReference type="AlphaFoldDB" id="A0A366H8N0"/>
<evidence type="ECO:0000313" key="10">
    <source>
        <dbReference type="Proteomes" id="UP000253426"/>
    </source>
</evidence>
<dbReference type="GO" id="GO:0009306">
    <property type="term" value="P:protein secretion"/>
    <property type="evidence" value="ECO:0007669"/>
    <property type="project" value="InterPro"/>
</dbReference>
<evidence type="ECO:0000256" key="6">
    <source>
        <dbReference type="SAM" id="MobiDB-lite"/>
    </source>
</evidence>
<evidence type="ECO:0000256" key="7">
    <source>
        <dbReference type="SAM" id="SignalP"/>
    </source>
</evidence>
<gene>
    <name evidence="9" type="ORF">DES53_114132</name>
</gene>
<proteinExistence type="inferred from homology"/>
<evidence type="ECO:0000256" key="2">
    <source>
        <dbReference type="ARBA" id="ARBA00022729"/>
    </source>
</evidence>
<dbReference type="EMBL" id="QNRR01000014">
    <property type="protein sequence ID" value="RBP37394.1"/>
    <property type="molecule type" value="Genomic_DNA"/>
</dbReference>
<evidence type="ECO:0000256" key="3">
    <source>
        <dbReference type="ARBA" id="ARBA00023136"/>
    </source>
</evidence>
<dbReference type="InterPro" id="IPR001775">
    <property type="entry name" value="GspD/PilQ"/>
</dbReference>
<sequence length="681" mass="73666">MPLNRTLHRPLSAALLLLASPLLHGQDASVLQLTSPSYEAAAGKLRTTVPRPYEFSKAVLADVIRFLATEAGISFFSLPDGSPEADRLITFTLNASPFQALETLCKSNGLALVLDGDIWYVRPADDKELVGKAYEIKYNAFERVTKVSSGGSGGSLSLPSMGNSGSTNYDGGVQTGGVDLQGARETFQTQKSELINDIRAILDLGAEPVAGQAAMSAVTPLAPPSPQSTITGETPDVSGVPMDIYGNIRKPKVIWKSDSNTLYIVATRLQHMWVEGYLAAADRPQPLIAIEIKFFETSRDPSREFGVDWSGTFGTNGYFRQVESVTPNPETGITDVETTNRPQTEGGYRTDLANLLTLTNLAESVAGTSAPMSAVLSAQDVNLKLRAMLRDEETKTVSYPRMVTTNNREVVIRNVVNQPVLGSTASTSLGTGATTTAAISYLPIGTVINILPKKMQGNKINLNMALTVSSILGTEVIQGNPYPIATSRVYSAPVEVDSGYTVAVGGLDEAREREGETGIPVLGKIPVLGYAFKAKGRQKNHKNLMFFITPTLIDARDGGLPDEPQAVLRQKPPQLMPHTPRINQSERLQGGLNGVPNAIAYLKKSSEELGQTIAENRGTKAEYAKLDELEAALKRLDQEITGLMNEHPDQWNKLNGYKWQVGGVLDEVTRSRKALRKKAYY</sequence>
<dbReference type="PRINTS" id="PR00811">
    <property type="entry name" value="BCTERIALGSPD"/>
</dbReference>
<feature type="domain" description="Type II/III secretion system secretin-like" evidence="8">
    <location>
        <begin position="390"/>
        <end position="553"/>
    </location>
</feature>
<comment type="caution">
    <text evidence="9">The sequence shown here is derived from an EMBL/GenBank/DDBJ whole genome shotgun (WGS) entry which is preliminary data.</text>
</comment>
<dbReference type="Pfam" id="PF00263">
    <property type="entry name" value="Secretin"/>
    <property type="match status" value="1"/>
</dbReference>
<dbReference type="PANTHER" id="PTHR30332:SF24">
    <property type="entry name" value="SECRETIN GSPD-RELATED"/>
    <property type="match status" value="1"/>
</dbReference>
<feature type="chain" id="PRO_5017067700" evidence="7">
    <location>
        <begin position="26"/>
        <end position="681"/>
    </location>
</feature>
<feature type="coiled-coil region" evidence="5">
    <location>
        <begin position="619"/>
        <end position="646"/>
    </location>
</feature>
<comment type="similarity">
    <text evidence="4">Belongs to the bacterial secretin family.</text>
</comment>
<evidence type="ECO:0000256" key="1">
    <source>
        <dbReference type="ARBA" id="ARBA00004370"/>
    </source>
</evidence>
<protein>
    <submittedName>
        <fullName evidence="9">Type II/III secretion system protein</fullName>
    </submittedName>
</protein>
<dbReference type="InterPro" id="IPR004846">
    <property type="entry name" value="T2SS/T3SS_dom"/>
</dbReference>
<evidence type="ECO:0000259" key="8">
    <source>
        <dbReference type="Pfam" id="PF00263"/>
    </source>
</evidence>
<comment type="subcellular location">
    <subcellularLocation>
        <location evidence="1">Membrane</location>
    </subcellularLocation>
</comment>
<name>A0A366H8N0_9BACT</name>
<dbReference type="RefSeq" id="WP_113961617.1">
    <property type="nucleotide sequence ID" value="NZ_QNRR01000014.1"/>
</dbReference>
<keyword evidence="10" id="KW-1185">Reference proteome</keyword>
<dbReference type="OrthoDB" id="9779724at2"/>
<keyword evidence="3" id="KW-0472">Membrane</keyword>
<evidence type="ECO:0000313" key="9">
    <source>
        <dbReference type="EMBL" id="RBP37394.1"/>
    </source>
</evidence>
<keyword evidence="2 7" id="KW-0732">Signal</keyword>
<reference evidence="9 10" key="1">
    <citation type="submission" date="2018-06" db="EMBL/GenBank/DDBJ databases">
        <title>Genomic Encyclopedia of Type Strains, Phase IV (KMG-IV): sequencing the most valuable type-strain genomes for metagenomic binning, comparative biology and taxonomic classification.</title>
        <authorList>
            <person name="Goeker M."/>
        </authorList>
    </citation>
    <scope>NUCLEOTIDE SEQUENCE [LARGE SCALE GENOMIC DNA]</scope>
    <source>
        <strain evidence="9 10">DSM 25532</strain>
    </source>
</reference>
<dbReference type="PANTHER" id="PTHR30332">
    <property type="entry name" value="PROBABLE GENERAL SECRETION PATHWAY PROTEIN D"/>
    <property type="match status" value="1"/>
</dbReference>
<evidence type="ECO:0000256" key="5">
    <source>
        <dbReference type="SAM" id="Coils"/>
    </source>
</evidence>
<dbReference type="InterPro" id="IPR050810">
    <property type="entry name" value="Bact_Secretion_Sys_Channel"/>
</dbReference>
<organism evidence="9 10">
    <name type="scientific">Roseimicrobium gellanilyticum</name>
    <dbReference type="NCBI Taxonomy" id="748857"/>
    <lineage>
        <taxon>Bacteria</taxon>
        <taxon>Pseudomonadati</taxon>
        <taxon>Verrucomicrobiota</taxon>
        <taxon>Verrucomicrobiia</taxon>
        <taxon>Verrucomicrobiales</taxon>
        <taxon>Verrucomicrobiaceae</taxon>
        <taxon>Roseimicrobium</taxon>
    </lineage>
</organism>
<feature type="compositionally biased region" description="Polar residues" evidence="6">
    <location>
        <begin position="327"/>
        <end position="343"/>
    </location>
</feature>
<feature type="region of interest" description="Disordered" evidence="6">
    <location>
        <begin position="327"/>
        <end position="347"/>
    </location>
</feature>
<feature type="signal peptide" evidence="7">
    <location>
        <begin position="1"/>
        <end position="25"/>
    </location>
</feature>
<accession>A0A366H8N0</accession>
<dbReference type="GO" id="GO:0016020">
    <property type="term" value="C:membrane"/>
    <property type="evidence" value="ECO:0007669"/>
    <property type="project" value="UniProtKB-SubCell"/>
</dbReference>
<dbReference type="Proteomes" id="UP000253426">
    <property type="component" value="Unassembled WGS sequence"/>
</dbReference>
<dbReference type="GO" id="GO:0015627">
    <property type="term" value="C:type II protein secretion system complex"/>
    <property type="evidence" value="ECO:0007669"/>
    <property type="project" value="TreeGrafter"/>
</dbReference>
<keyword evidence="5" id="KW-0175">Coiled coil</keyword>